<sequence>MSVVEEEEADVVAVRIEAGRRVKSQLIGCSISLHLTCLFYTQCFCRGQLKSRAMATRKGA</sequence>
<evidence type="ECO:0000313" key="2">
    <source>
        <dbReference type="Proteomes" id="UP000324222"/>
    </source>
</evidence>
<organism evidence="1 2">
    <name type="scientific">Portunus trituberculatus</name>
    <name type="common">Swimming crab</name>
    <name type="synonym">Neptunus trituberculatus</name>
    <dbReference type="NCBI Taxonomy" id="210409"/>
    <lineage>
        <taxon>Eukaryota</taxon>
        <taxon>Metazoa</taxon>
        <taxon>Ecdysozoa</taxon>
        <taxon>Arthropoda</taxon>
        <taxon>Crustacea</taxon>
        <taxon>Multicrustacea</taxon>
        <taxon>Malacostraca</taxon>
        <taxon>Eumalacostraca</taxon>
        <taxon>Eucarida</taxon>
        <taxon>Decapoda</taxon>
        <taxon>Pleocyemata</taxon>
        <taxon>Brachyura</taxon>
        <taxon>Eubrachyura</taxon>
        <taxon>Portunoidea</taxon>
        <taxon>Portunidae</taxon>
        <taxon>Portuninae</taxon>
        <taxon>Portunus</taxon>
    </lineage>
</organism>
<keyword evidence="2" id="KW-1185">Reference proteome</keyword>
<name>A0A5B7F722_PORTR</name>
<gene>
    <name evidence="1" type="ORF">E2C01_037024</name>
</gene>
<dbReference type="AlphaFoldDB" id="A0A5B7F722"/>
<proteinExistence type="predicted"/>
<accession>A0A5B7F722</accession>
<protein>
    <submittedName>
        <fullName evidence="1">Uncharacterized protein</fullName>
    </submittedName>
</protein>
<reference evidence="1 2" key="1">
    <citation type="submission" date="2019-05" db="EMBL/GenBank/DDBJ databases">
        <title>Another draft genome of Portunus trituberculatus and its Hox gene families provides insights of decapod evolution.</title>
        <authorList>
            <person name="Jeong J.-H."/>
            <person name="Song I."/>
            <person name="Kim S."/>
            <person name="Choi T."/>
            <person name="Kim D."/>
            <person name="Ryu S."/>
            <person name="Kim W."/>
        </authorList>
    </citation>
    <scope>NUCLEOTIDE SEQUENCE [LARGE SCALE GENOMIC DNA]</scope>
    <source>
        <tissue evidence="1">Muscle</tissue>
    </source>
</reference>
<comment type="caution">
    <text evidence="1">The sequence shown here is derived from an EMBL/GenBank/DDBJ whole genome shotgun (WGS) entry which is preliminary data.</text>
</comment>
<evidence type="ECO:0000313" key="1">
    <source>
        <dbReference type="EMBL" id="MPC43380.1"/>
    </source>
</evidence>
<dbReference type="EMBL" id="VSRR010005804">
    <property type="protein sequence ID" value="MPC43380.1"/>
    <property type="molecule type" value="Genomic_DNA"/>
</dbReference>
<dbReference type="Proteomes" id="UP000324222">
    <property type="component" value="Unassembled WGS sequence"/>
</dbReference>